<dbReference type="SFLD" id="SFLDS00005">
    <property type="entry name" value="Isoprenoid_Synthase_Type_I"/>
    <property type="match status" value="1"/>
</dbReference>
<evidence type="ECO:0000256" key="6">
    <source>
        <dbReference type="ARBA" id="ARBA00023229"/>
    </source>
</evidence>
<gene>
    <name evidence="8" type="ORF">WH50_01135</name>
</gene>
<dbReference type="InterPro" id="IPR008949">
    <property type="entry name" value="Isoprenoid_synthase_dom_sf"/>
</dbReference>
<dbReference type="Proteomes" id="UP000248090">
    <property type="component" value="Unassembled WGS sequence"/>
</dbReference>
<dbReference type="CDD" id="cd00685">
    <property type="entry name" value="Trans_IPPS_HT"/>
    <property type="match status" value="1"/>
</dbReference>
<organism evidence="8 9">
    <name type="scientific">Pokkaliibacter plantistimulans</name>
    <dbReference type="NCBI Taxonomy" id="1635171"/>
    <lineage>
        <taxon>Bacteria</taxon>
        <taxon>Pseudomonadati</taxon>
        <taxon>Pseudomonadota</taxon>
        <taxon>Gammaproteobacteria</taxon>
        <taxon>Oceanospirillales</taxon>
        <taxon>Balneatrichaceae</taxon>
        <taxon>Pokkaliibacter</taxon>
    </lineage>
</organism>
<evidence type="ECO:0000256" key="5">
    <source>
        <dbReference type="ARBA" id="ARBA00022842"/>
    </source>
</evidence>
<evidence type="ECO:0000256" key="4">
    <source>
        <dbReference type="ARBA" id="ARBA00022723"/>
    </source>
</evidence>
<comment type="similarity">
    <text evidence="2 7">Belongs to the FPP/GGPP synthase family.</text>
</comment>
<keyword evidence="9" id="KW-1185">Reference proteome</keyword>
<dbReference type="PANTHER" id="PTHR43281:SF1">
    <property type="entry name" value="FARNESYL DIPHOSPHATE SYNTHASE"/>
    <property type="match status" value="1"/>
</dbReference>
<dbReference type="PANTHER" id="PTHR43281">
    <property type="entry name" value="FARNESYL DIPHOSPHATE SYNTHASE"/>
    <property type="match status" value="1"/>
</dbReference>
<dbReference type="PROSITE" id="PS00723">
    <property type="entry name" value="POLYPRENYL_SYNTHASE_1"/>
    <property type="match status" value="1"/>
</dbReference>
<proteinExistence type="inferred from homology"/>
<dbReference type="InterPro" id="IPR033749">
    <property type="entry name" value="Polyprenyl_synt_CS"/>
</dbReference>
<keyword evidence="3 7" id="KW-0808">Transferase</keyword>
<dbReference type="EMBL" id="LAPT01000003">
    <property type="protein sequence ID" value="PXF32996.1"/>
    <property type="molecule type" value="Genomic_DNA"/>
</dbReference>
<dbReference type="InterPro" id="IPR000092">
    <property type="entry name" value="Polyprenyl_synt"/>
</dbReference>
<dbReference type="Gene3D" id="1.10.600.10">
    <property type="entry name" value="Farnesyl Diphosphate Synthase"/>
    <property type="match status" value="1"/>
</dbReference>
<dbReference type="PROSITE" id="PS00444">
    <property type="entry name" value="POLYPRENYL_SYNTHASE_2"/>
    <property type="match status" value="1"/>
</dbReference>
<dbReference type="SUPFAM" id="SSF48576">
    <property type="entry name" value="Terpenoid synthases"/>
    <property type="match status" value="1"/>
</dbReference>
<dbReference type="GO" id="GO:0016740">
    <property type="term" value="F:transferase activity"/>
    <property type="evidence" value="ECO:0007669"/>
    <property type="project" value="UniProtKB-KW"/>
</dbReference>
<keyword evidence="5" id="KW-0460">Magnesium</keyword>
<name>A0ABX5M243_9GAMM</name>
<sequence length="293" mass="32009">MHQLQTASLHWQQQVDEALERYIADYAGAELLTQAMRYSLFNGGKRIRPILCYATSQALQVDTKLLDAYAAAIECIHAYSLIHDDLPAMDDDDLRRGKPTCHIAYGEATAILAGDALNTLAFQLISDEDALPAAVRLQLIRCLSRAAGMHGMVAGQMMDMAATGQQITLPQLERLHRHKTGALLLAAVEGPALVSQPTEAIRTGLQEYARCIGLAFQVQDDILDIEGDTATLGKPQGSDLQHNKSTYPALLGLEHAKEYAAKLIDTAITSLAPLGDHAALLRELAYYIVRRNH</sequence>
<evidence type="ECO:0000256" key="3">
    <source>
        <dbReference type="ARBA" id="ARBA00022679"/>
    </source>
</evidence>
<comment type="cofactor">
    <cofactor evidence="1">
        <name>Mg(2+)</name>
        <dbReference type="ChEBI" id="CHEBI:18420"/>
    </cofactor>
</comment>
<keyword evidence="6" id="KW-0414">Isoprene biosynthesis</keyword>
<evidence type="ECO:0000313" key="8">
    <source>
        <dbReference type="EMBL" id="PXF32996.1"/>
    </source>
</evidence>
<dbReference type="InterPro" id="IPR053378">
    <property type="entry name" value="Prenyl_diphosphate_synthase"/>
</dbReference>
<dbReference type="Pfam" id="PF00348">
    <property type="entry name" value="polyprenyl_synt"/>
    <property type="match status" value="1"/>
</dbReference>
<dbReference type="SFLD" id="SFLDG01017">
    <property type="entry name" value="Polyprenyl_Transferase_Like"/>
    <property type="match status" value="1"/>
</dbReference>
<dbReference type="RefSeq" id="WP_110185670.1">
    <property type="nucleotide sequence ID" value="NZ_CP177354.1"/>
</dbReference>
<accession>A0ABX5M243</accession>
<evidence type="ECO:0000256" key="1">
    <source>
        <dbReference type="ARBA" id="ARBA00001946"/>
    </source>
</evidence>
<reference evidence="8 9" key="1">
    <citation type="submission" date="2015-03" db="EMBL/GenBank/DDBJ databases">
        <authorList>
            <person name="Krishnan R."/>
            <person name="Midha S."/>
            <person name="Patil P.B."/>
            <person name="Rameshkumar N."/>
        </authorList>
    </citation>
    <scope>NUCLEOTIDE SEQUENCE [LARGE SCALE GENOMIC DNA]</scope>
    <source>
        <strain evidence="8 9">L1E11</strain>
    </source>
</reference>
<protein>
    <submittedName>
        <fullName evidence="8">Geranyl transferase</fullName>
    </submittedName>
</protein>
<keyword evidence="4" id="KW-0479">Metal-binding</keyword>
<dbReference type="NCBIfam" id="NF007877">
    <property type="entry name" value="PRK10581.1"/>
    <property type="match status" value="1"/>
</dbReference>
<comment type="caution">
    <text evidence="8">The sequence shown here is derived from an EMBL/GenBank/DDBJ whole genome shotgun (WGS) entry which is preliminary data.</text>
</comment>
<evidence type="ECO:0000256" key="2">
    <source>
        <dbReference type="ARBA" id="ARBA00006706"/>
    </source>
</evidence>
<dbReference type="NCBIfam" id="NF045485">
    <property type="entry name" value="FPPsyn"/>
    <property type="match status" value="1"/>
</dbReference>
<evidence type="ECO:0000256" key="7">
    <source>
        <dbReference type="RuleBase" id="RU004466"/>
    </source>
</evidence>
<evidence type="ECO:0000313" key="9">
    <source>
        <dbReference type="Proteomes" id="UP000248090"/>
    </source>
</evidence>